<dbReference type="InterPro" id="IPR010730">
    <property type="entry name" value="HET"/>
</dbReference>
<dbReference type="AlphaFoldDB" id="A0AAD6E4Z8"/>
<keyword evidence="3" id="KW-1185">Reference proteome</keyword>
<evidence type="ECO:0000313" key="2">
    <source>
        <dbReference type="EMBL" id="KAJ5600831.1"/>
    </source>
</evidence>
<dbReference type="Proteomes" id="UP001216150">
    <property type="component" value="Unassembled WGS sequence"/>
</dbReference>
<accession>A0AAD6E4Z8</accession>
<proteinExistence type="predicted"/>
<dbReference type="PANTHER" id="PTHR33112:SF12">
    <property type="entry name" value="HETEROKARYON INCOMPATIBILITY DOMAIN-CONTAINING PROTEIN"/>
    <property type="match status" value="1"/>
</dbReference>
<evidence type="ECO:0000259" key="1">
    <source>
        <dbReference type="Pfam" id="PF06985"/>
    </source>
</evidence>
<sequence length="632" mass="73357">MEHDCSAKVMSLLEQPNDMILMRTMEDALAAPNCPVCLSELRLDTHGQEIQNVEVTLDSFFAEDKGYAAYGKELQSQYRFHIRIGIRELSTADRSVHIYKRKHETEDGTIHREFLVHWIESFTSNHRAKCYDILKPEPSIRSREFRLVDVHSLKVEQAPRNGSYVALSYVWGANDHWLRYTTDNRVLLEEDSGILRAYSQLPRTIRDAIVLTRQMKQRYLWVDSLCILQDDLEDKMKQIPLLHTIYENADLVIVAAYGCDADAGLPGVEPRRFPLRTTRRREHIHDKVRLLSGCDMLEKIINNSVWRSRGWTYQEFEMSRAQLILTPVQAYLRCQCGSESDEIIALDVFNGDAKEMGSIRDRIFQSEFQPVQYTELPLWNDYSIRVRAYSKKKLTAAEDILDGFSAIVQYLERKFHVHFFFGLPLSQFNTALRWTHADECLSRRECVISICKDDKIMRCPLPSWSWVGWIGGVTFNNDMNSDDEPVISEANWRTDVHHMHITEDNPLRHVLIQALTSETYFDLGERQWNNYEGYGYPILDMFSNKKVGHIGMPNGALSTGPGRGRFIYHRQRRTRTTWYKDSFILAKKPEVVADVLLVTADKDGICFRIGLASINWNDWLAARPMERIVTLA</sequence>
<dbReference type="PANTHER" id="PTHR33112">
    <property type="entry name" value="DOMAIN PROTEIN, PUTATIVE-RELATED"/>
    <property type="match status" value="1"/>
</dbReference>
<name>A0AAD6E4Z8_9EURO</name>
<protein>
    <recommendedName>
        <fullName evidence="1">Heterokaryon incompatibility domain-containing protein</fullName>
    </recommendedName>
</protein>
<evidence type="ECO:0000313" key="3">
    <source>
        <dbReference type="Proteomes" id="UP001216150"/>
    </source>
</evidence>
<comment type="caution">
    <text evidence="2">The sequence shown here is derived from an EMBL/GenBank/DDBJ whole genome shotgun (WGS) entry which is preliminary data.</text>
</comment>
<reference evidence="2 3" key="1">
    <citation type="journal article" date="2023" name="IMA Fungus">
        <title>Comparative genomic study of the Penicillium genus elucidates a diverse pangenome and 15 lateral gene transfer events.</title>
        <authorList>
            <person name="Petersen C."/>
            <person name="Sorensen T."/>
            <person name="Nielsen M.R."/>
            <person name="Sondergaard T.E."/>
            <person name="Sorensen J.L."/>
            <person name="Fitzpatrick D.A."/>
            <person name="Frisvad J.C."/>
            <person name="Nielsen K.L."/>
        </authorList>
    </citation>
    <scope>NUCLEOTIDE SEQUENCE [LARGE SCALE GENOMIC DNA]</scope>
    <source>
        <strain evidence="2 3">IBT 29057</strain>
    </source>
</reference>
<organism evidence="2 3">
    <name type="scientific">Penicillium hetheringtonii</name>
    <dbReference type="NCBI Taxonomy" id="911720"/>
    <lineage>
        <taxon>Eukaryota</taxon>
        <taxon>Fungi</taxon>
        <taxon>Dikarya</taxon>
        <taxon>Ascomycota</taxon>
        <taxon>Pezizomycotina</taxon>
        <taxon>Eurotiomycetes</taxon>
        <taxon>Eurotiomycetidae</taxon>
        <taxon>Eurotiales</taxon>
        <taxon>Aspergillaceae</taxon>
        <taxon>Penicillium</taxon>
    </lineage>
</organism>
<feature type="domain" description="Heterokaryon incompatibility" evidence="1">
    <location>
        <begin position="164"/>
        <end position="315"/>
    </location>
</feature>
<dbReference type="Pfam" id="PF06985">
    <property type="entry name" value="HET"/>
    <property type="match status" value="1"/>
</dbReference>
<dbReference type="EMBL" id="JAQJAC010000001">
    <property type="protein sequence ID" value="KAJ5600831.1"/>
    <property type="molecule type" value="Genomic_DNA"/>
</dbReference>
<gene>
    <name evidence="2" type="ORF">N7450_001898</name>
</gene>